<evidence type="ECO:0000256" key="26">
    <source>
        <dbReference type="SAM" id="Coils"/>
    </source>
</evidence>
<dbReference type="SUPFAM" id="SSF49417">
    <property type="entry name" value="p53-like transcription factors"/>
    <property type="match status" value="1"/>
</dbReference>
<dbReference type="EMBL" id="JASPKY010000041">
    <property type="protein sequence ID" value="KAK9746270.1"/>
    <property type="molecule type" value="Genomic_DNA"/>
</dbReference>
<evidence type="ECO:0000256" key="16">
    <source>
        <dbReference type="ARBA" id="ARBA00023136"/>
    </source>
</evidence>
<evidence type="ECO:0000256" key="11">
    <source>
        <dbReference type="ARBA" id="ARBA00022824"/>
    </source>
</evidence>
<evidence type="ECO:0000259" key="29">
    <source>
        <dbReference type="PROSITE" id="PS51517"/>
    </source>
</evidence>
<evidence type="ECO:0000256" key="2">
    <source>
        <dbReference type="ARBA" id="ARBA00004389"/>
    </source>
</evidence>
<evidence type="ECO:0000256" key="18">
    <source>
        <dbReference type="ARBA" id="ARBA00023163"/>
    </source>
</evidence>
<feature type="region of interest" description="Disordered" evidence="27">
    <location>
        <begin position="256"/>
        <end position="285"/>
    </location>
</feature>
<dbReference type="GO" id="GO:0045893">
    <property type="term" value="P:positive regulation of DNA-templated transcription"/>
    <property type="evidence" value="ECO:0007669"/>
    <property type="project" value="TreeGrafter"/>
</dbReference>
<dbReference type="GO" id="GO:0016540">
    <property type="term" value="P:protein autoprocessing"/>
    <property type="evidence" value="ECO:0007669"/>
    <property type="project" value="InterPro"/>
</dbReference>
<comment type="subcellular location">
    <subcellularLocation>
        <location evidence="3">Cytoplasm</location>
    </subcellularLocation>
    <subcellularLocation>
        <location evidence="2">Endoplasmic reticulum membrane</location>
        <topology evidence="2">Single-pass membrane protein</topology>
    </subcellularLocation>
    <subcellularLocation>
        <location evidence="1">Nucleus</location>
    </subcellularLocation>
</comment>
<keyword evidence="11" id="KW-0256">Endoplasmic reticulum</keyword>
<dbReference type="GO" id="GO:0008233">
    <property type="term" value="F:peptidase activity"/>
    <property type="evidence" value="ECO:0007669"/>
    <property type="project" value="UniProtKB-KW"/>
</dbReference>
<evidence type="ECO:0000256" key="21">
    <source>
        <dbReference type="ARBA" id="ARBA00057438"/>
    </source>
</evidence>
<comment type="function">
    <text evidence="21">Membrane-bound part that has no transcription factor activity and remains attached to the endoplasmic reticulum membrane following cleavage.</text>
</comment>
<keyword evidence="8" id="KW-0221">Differentiation</keyword>
<evidence type="ECO:0000256" key="20">
    <source>
        <dbReference type="ARBA" id="ARBA00023242"/>
    </source>
</evidence>
<evidence type="ECO:0000313" key="31">
    <source>
        <dbReference type="EMBL" id="KAK9746270.1"/>
    </source>
</evidence>
<feature type="domain" description="Peptidase S74" evidence="30">
    <location>
        <begin position="538"/>
        <end position="638"/>
    </location>
</feature>
<evidence type="ECO:0000256" key="5">
    <source>
        <dbReference type="ARBA" id="ARBA00022490"/>
    </source>
</evidence>
<dbReference type="InterPro" id="IPR026932">
    <property type="entry name" value="MYRF_ICA"/>
</dbReference>
<gene>
    <name evidence="31" type="ORF">QE152_g6266</name>
</gene>
<evidence type="ECO:0000256" key="17">
    <source>
        <dbReference type="ARBA" id="ARBA00023159"/>
    </source>
</evidence>
<keyword evidence="32" id="KW-1185">Reference proteome</keyword>
<protein>
    <recommendedName>
        <fullName evidence="23">Myelin regulatory factor</fullName>
    </recommendedName>
    <alternativeName>
        <fullName evidence="24">Myelin gene regulatory factor</fullName>
    </alternativeName>
</protein>
<keyword evidence="17" id="KW-0010">Activator</keyword>
<feature type="domain" description="NDT80" evidence="29">
    <location>
        <begin position="212"/>
        <end position="492"/>
    </location>
</feature>
<organism evidence="31 32">
    <name type="scientific">Popillia japonica</name>
    <name type="common">Japanese beetle</name>
    <dbReference type="NCBI Taxonomy" id="7064"/>
    <lineage>
        <taxon>Eukaryota</taxon>
        <taxon>Metazoa</taxon>
        <taxon>Ecdysozoa</taxon>
        <taxon>Arthropoda</taxon>
        <taxon>Hexapoda</taxon>
        <taxon>Insecta</taxon>
        <taxon>Pterygota</taxon>
        <taxon>Neoptera</taxon>
        <taxon>Endopterygota</taxon>
        <taxon>Coleoptera</taxon>
        <taxon>Polyphaga</taxon>
        <taxon>Scarabaeiformia</taxon>
        <taxon>Scarabaeidae</taxon>
        <taxon>Rutelinae</taxon>
        <taxon>Popillia</taxon>
    </lineage>
</organism>
<dbReference type="Proteomes" id="UP001458880">
    <property type="component" value="Unassembled WGS sequence"/>
</dbReference>
<comment type="similarity">
    <text evidence="4">Belongs to the MRF family.</text>
</comment>
<feature type="region of interest" description="Disordered" evidence="27">
    <location>
        <begin position="855"/>
        <end position="880"/>
    </location>
</feature>
<keyword evidence="12 28" id="KW-1133">Transmembrane helix</keyword>
<reference evidence="31 32" key="1">
    <citation type="journal article" date="2024" name="BMC Genomics">
        <title>De novo assembly and annotation of Popillia japonica's genome with initial clues to its potential as an invasive pest.</title>
        <authorList>
            <person name="Cucini C."/>
            <person name="Boschi S."/>
            <person name="Funari R."/>
            <person name="Cardaioli E."/>
            <person name="Iannotti N."/>
            <person name="Marturano G."/>
            <person name="Paoli F."/>
            <person name="Bruttini M."/>
            <person name="Carapelli A."/>
            <person name="Frati F."/>
            <person name="Nardi F."/>
        </authorList>
    </citation>
    <scope>NUCLEOTIDE SEQUENCE [LARGE SCALE GENOMIC DNA]</scope>
    <source>
        <strain evidence="31">DMR45628</strain>
    </source>
</reference>
<keyword evidence="9" id="KW-0378">Hydrolase</keyword>
<keyword evidence="14 26" id="KW-0175">Coiled coil</keyword>
<evidence type="ECO:0000256" key="7">
    <source>
        <dbReference type="ARBA" id="ARBA00022692"/>
    </source>
</evidence>
<dbReference type="Pfam" id="PF13887">
    <property type="entry name" value="MYRF_ICA"/>
    <property type="match status" value="1"/>
</dbReference>
<evidence type="ECO:0000256" key="22">
    <source>
        <dbReference type="ARBA" id="ARBA00060149"/>
    </source>
</evidence>
<evidence type="ECO:0000256" key="1">
    <source>
        <dbReference type="ARBA" id="ARBA00004123"/>
    </source>
</evidence>
<dbReference type="GO" id="GO:0043565">
    <property type="term" value="F:sequence-specific DNA binding"/>
    <property type="evidence" value="ECO:0007669"/>
    <property type="project" value="TreeGrafter"/>
</dbReference>
<dbReference type="PROSITE" id="PS51517">
    <property type="entry name" value="NDT80"/>
    <property type="match status" value="1"/>
</dbReference>
<evidence type="ECO:0000256" key="19">
    <source>
        <dbReference type="ARBA" id="ARBA00023180"/>
    </source>
</evidence>
<evidence type="ECO:0000256" key="15">
    <source>
        <dbReference type="ARBA" id="ARBA00023125"/>
    </source>
</evidence>
<feature type="coiled-coil region" evidence="26">
    <location>
        <begin position="624"/>
        <end position="651"/>
    </location>
</feature>
<evidence type="ECO:0000256" key="6">
    <source>
        <dbReference type="ARBA" id="ARBA00022670"/>
    </source>
</evidence>
<keyword evidence="10" id="KW-0068">Autocatalytic cleavage</keyword>
<feature type="compositionally biased region" description="Polar residues" evidence="27">
    <location>
        <begin position="269"/>
        <end position="281"/>
    </location>
</feature>
<keyword evidence="7 28" id="KW-0812">Transmembrane</keyword>
<dbReference type="PANTHER" id="PTHR13029:SF18">
    <property type="entry name" value="MYELIN REGULATORY FACTOR HOMOLOG 1"/>
    <property type="match status" value="1"/>
</dbReference>
<comment type="caution">
    <text evidence="31">The sequence shown here is derived from an EMBL/GenBank/DDBJ whole genome shotgun (WGS) entry which is preliminary data.</text>
</comment>
<dbReference type="GO" id="GO:0005634">
    <property type="term" value="C:nucleus"/>
    <property type="evidence" value="ECO:0007669"/>
    <property type="project" value="UniProtKB-SubCell"/>
</dbReference>
<name>A0AAW1MJ11_POPJA</name>
<evidence type="ECO:0000256" key="27">
    <source>
        <dbReference type="SAM" id="MobiDB-lite"/>
    </source>
</evidence>
<dbReference type="AlphaFoldDB" id="A0AAW1MJ11"/>
<evidence type="ECO:0000313" key="32">
    <source>
        <dbReference type="Proteomes" id="UP001458880"/>
    </source>
</evidence>
<dbReference type="InterPro" id="IPR051577">
    <property type="entry name" value="MRF-like"/>
</dbReference>
<evidence type="ECO:0000256" key="10">
    <source>
        <dbReference type="ARBA" id="ARBA00022813"/>
    </source>
</evidence>
<dbReference type="Gene3D" id="2.60.40.1390">
    <property type="entry name" value="NDT80 DNA-binding domain"/>
    <property type="match status" value="2"/>
</dbReference>
<evidence type="ECO:0000256" key="23">
    <source>
        <dbReference type="ARBA" id="ARBA00067854"/>
    </source>
</evidence>
<evidence type="ECO:0000259" key="30">
    <source>
        <dbReference type="PROSITE" id="PS51688"/>
    </source>
</evidence>
<accession>A0AAW1MJ11</accession>
<keyword evidence="5" id="KW-0963">Cytoplasm</keyword>
<comment type="function">
    <text evidence="22">Constitutes a precursor of the transcription factor. Mediates the autocatalytic cleavage that releases the Myelin regulatory factor, N-terminal component that specifically activates transcription of central nervous system (CNS) myelin genes.</text>
</comment>
<proteinExistence type="inferred from homology"/>
<feature type="transmembrane region" description="Helical" evidence="28">
    <location>
        <begin position="691"/>
        <end position="716"/>
    </location>
</feature>
<dbReference type="Pfam" id="PF13888">
    <property type="entry name" value="MRF_C2"/>
    <property type="match status" value="1"/>
</dbReference>
<evidence type="ECO:0000256" key="13">
    <source>
        <dbReference type="ARBA" id="ARBA00023015"/>
    </source>
</evidence>
<keyword evidence="6" id="KW-0645">Protease</keyword>
<dbReference type="FunFam" id="2.60.40.1390:FF:000001">
    <property type="entry name" value="Myelin gene regulatory factor"/>
    <property type="match status" value="1"/>
</dbReference>
<sequence>MDSLSGDFTLQDVLGRGGDFVGGIDNEALDFSQLEAFINSDASQNNGNYFGESLGTPSSGKLLNVIVEPKRPTGHSLPDSPPDSSSEHPYSPQENCESNMNTTENIYTSLGQQIYKPTLLNPILTDNLIIGSHIVVSEPNTESHLLENGNILQDNRLLDTEDLRNSTNILNESNRQLLIGATTNENSQNFVETCQRNDNLLRRNTNELLLVKNAEFQLRPPHGEYTGCLYESAERFEEAEIVAGRSFSEERRKLSQDVPLVKSEPEHCSPSQLSPPSNLTSPLDDEYSASEGCLGETQYQCIRFTAFQQTAWHALCDQNLSELPVPHYRVDADKGFNFSNADDAFVCQKKNHFQITCHVQLLGDAQFVKTAEGFQKISSFHLHFYGVKHDCPTQTIRVEQSQSDRSKKPFHPVLVELVNSQVTKVTVGRLHFSETTSNNMRKKGKPNPEQRYFQLVVGLHAHTTHGNFPVISHASQKIIVRASNPGQFENDVELCWQKGQTQDSIFHAGKVGINTDRPDESLVVHGNLKITGHIIQPSDIRAKKNIVECDTKEQLRNVQRLRVVRYEYEPEFASQLRRPVDIGDTGVIAQEVAEILPEAAGSRRNSTGSLVNKERIFIENIGAVKELCKVTDNLETRIDQLERINRRLNKLKRGDSLKSTSTVNSVKHVHTKKCFKHHSCTEDSELCSTKFIQVIIIVLVLIMAFCLAAITTLYLIDASRHRSLDRTNYQYKQNFLSTNAPTKLSKIRTWPTVHSRISTIAPYKEPGITRPSIEVASINKEFSHILGRPSDCLSEQPSYDSTNACQIYCCGSLLYEKPNIIGVPVFKEKIPKISHPKNKTVSIALLDKNKMVKSLSNNNIDKHPRQKRENDDINDKDNSFDAGDDHHLRISIQGKNFSTDLGTDYLVESRSSPANYTYNIPISKYMPDPFIRVVFRSHQKNIIVEHCSNTRVHPCPFVGLAYTDENKTQPAYKVNENIPLQPINYHTFIFEVDMMDYQSKIMTYRYTYRQNQNTCKISSSKLGVEFTEYNFIFYRHCDE</sequence>
<dbReference type="GO" id="GO:0003700">
    <property type="term" value="F:DNA-binding transcription factor activity"/>
    <property type="evidence" value="ECO:0007669"/>
    <property type="project" value="UniProtKB-UniRule"/>
</dbReference>
<dbReference type="GO" id="GO:0030154">
    <property type="term" value="P:cell differentiation"/>
    <property type="evidence" value="ECO:0007669"/>
    <property type="project" value="UniProtKB-KW"/>
</dbReference>
<keyword evidence="16 28" id="KW-0472">Membrane</keyword>
<evidence type="ECO:0000256" key="12">
    <source>
        <dbReference type="ARBA" id="ARBA00022989"/>
    </source>
</evidence>
<evidence type="ECO:0000256" key="8">
    <source>
        <dbReference type="ARBA" id="ARBA00022782"/>
    </source>
</evidence>
<evidence type="ECO:0000256" key="4">
    <source>
        <dbReference type="ARBA" id="ARBA00008221"/>
    </source>
</evidence>
<dbReference type="GO" id="GO:0005789">
    <property type="term" value="C:endoplasmic reticulum membrane"/>
    <property type="evidence" value="ECO:0007669"/>
    <property type="project" value="UniProtKB-SubCell"/>
</dbReference>
<dbReference type="InterPro" id="IPR030392">
    <property type="entry name" value="S74_ICA"/>
</dbReference>
<dbReference type="InterPro" id="IPR024061">
    <property type="entry name" value="NDT80_DNA-bd_dom"/>
</dbReference>
<dbReference type="FunFam" id="2.60.40.1390:FF:000011">
    <property type="entry name" value="Myelin regulatory factor-like"/>
    <property type="match status" value="1"/>
</dbReference>
<keyword evidence="19" id="KW-0325">Glycoprotein</keyword>
<dbReference type="InterPro" id="IPR037141">
    <property type="entry name" value="NDT80_DNA-bd_dom_sf"/>
</dbReference>
<feature type="region of interest" description="Disordered" evidence="27">
    <location>
        <begin position="70"/>
        <end position="99"/>
    </location>
</feature>
<feature type="compositionally biased region" description="Low complexity" evidence="27">
    <location>
        <begin position="75"/>
        <end position="92"/>
    </location>
</feature>
<evidence type="ECO:0000256" key="24">
    <source>
        <dbReference type="ARBA" id="ARBA00075238"/>
    </source>
</evidence>
<feature type="DNA-binding region" description="NDT80" evidence="25">
    <location>
        <begin position="212"/>
        <end position="492"/>
    </location>
</feature>
<evidence type="ECO:0000256" key="9">
    <source>
        <dbReference type="ARBA" id="ARBA00022801"/>
    </source>
</evidence>
<keyword evidence="15 25" id="KW-0238">DNA-binding</keyword>
<feature type="compositionally biased region" description="Basic and acidic residues" evidence="27">
    <location>
        <begin position="860"/>
        <end position="880"/>
    </location>
</feature>
<evidence type="ECO:0000256" key="3">
    <source>
        <dbReference type="ARBA" id="ARBA00004496"/>
    </source>
</evidence>
<dbReference type="Pfam" id="PF05224">
    <property type="entry name" value="NDT80_PhoG"/>
    <property type="match status" value="1"/>
</dbReference>
<dbReference type="Pfam" id="PF13884">
    <property type="entry name" value="Peptidase_S74"/>
    <property type="match status" value="1"/>
</dbReference>
<keyword evidence="18" id="KW-0804">Transcription</keyword>
<dbReference type="GO" id="GO:0006357">
    <property type="term" value="P:regulation of transcription by RNA polymerase II"/>
    <property type="evidence" value="ECO:0007669"/>
    <property type="project" value="UniProtKB-ARBA"/>
</dbReference>
<dbReference type="PROSITE" id="PS51688">
    <property type="entry name" value="ICA"/>
    <property type="match status" value="1"/>
</dbReference>
<keyword evidence="13" id="KW-0805">Transcription regulation</keyword>
<dbReference type="InterPro" id="IPR025719">
    <property type="entry name" value="MYRF_C2"/>
</dbReference>
<keyword evidence="20" id="KW-0539">Nucleus</keyword>
<evidence type="ECO:0000256" key="25">
    <source>
        <dbReference type="PROSITE-ProRule" id="PRU00850"/>
    </source>
</evidence>
<dbReference type="InterPro" id="IPR008967">
    <property type="entry name" value="p53-like_TF_DNA-bd_sf"/>
</dbReference>
<evidence type="ECO:0000256" key="28">
    <source>
        <dbReference type="SAM" id="Phobius"/>
    </source>
</evidence>
<dbReference type="PANTHER" id="PTHR13029">
    <property type="match status" value="1"/>
</dbReference>
<evidence type="ECO:0000256" key="14">
    <source>
        <dbReference type="ARBA" id="ARBA00023054"/>
    </source>
</evidence>